<dbReference type="InterPro" id="IPR041468">
    <property type="entry name" value="HTH_ParB/Spo0J"/>
</dbReference>
<dbReference type="InterPro" id="IPR003115">
    <property type="entry name" value="ParB_N"/>
</dbReference>
<dbReference type="PANTHER" id="PTHR33375:SF1">
    <property type="entry name" value="CHROMOSOME-PARTITIONING PROTEIN PARB-RELATED"/>
    <property type="match status" value="1"/>
</dbReference>
<dbReference type="GO" id="GO:0045881">
    <property type="term" value="P:positive regulation of sporulation resulting in formation of a cellular spore"/>
    <property type="evidence" value="ECO:0007669"/>
    <property type="project" value="TreeGrafter"/>
</dbReference>
<dbReference type="FunFam" id="1.10.10.2830:FF:000001">
    <property type="entry name" value="Chromosome partitioning protein ParB"/>
    <property type="match status" value="1"/>
</dbReference>
<dbReference type="InterPro" id="IPR004437">
    <property type="entry name" value="ParB/RepB/Spo0J"/>
</dbReference>
<dbReference type="FunFam" id="3.90.1530.30:FF:000001">
    <property type="entry name" value="Chromosome partitioning protein ParB"/>
    <property type="match status" value="1"/>
</dbReference>
<dbReference type="InterPro" id="IPR036086">
    <property type="entry name" value="ParB/Sulfiredoxin_sf"/>
</dbReference>
<dbReference type="InterPro" id="IPR057240">
    <property type="entry name" value="ParB_dimer_C"/>
</dbReference>
<reference evidence="8" key="1">
    <citation type="submission" date="2020-09" db="EMBL/GenBank/DDBJ databases">
        <authorList>
            <person name="Yoon J.-W."/>
        </authorList>
    </citation>
    <scope>NUCLEOTIDE SEQUENCE</scope>
    <source>
        <strain evidence="8">KMU-158</strain>
    </source>
</reference>
<dbReference type="CDD" id="cd16393">
    <property type="entry name" value="SPO0J_N"/>
    <property type="match status" value="1"/>
</dbReference>
<keyword evidence="9" id="KW-1185">Reference proteome</keyword>
<evidence type="ECO:0000256" key="4">
    <source>
        <dbReference type="ARBA" id="ARBA00023125"/>
    </source>
</evidence>
<comment type="function">
    <text evidence="5">Involved in chromosome partition. Localize to both poles of the predivisional cell following completion of DNA replication. Binds to the DNA origin of replication.</text>
</comment>
<gene>
    <name evidence="8" type="ORF">IB286_01235</name>
</gene>
<dbReference type="Gene3D" id="1.10.10.2830">
    <property type="match status" value="1"/>
</dbReference>
<dbReference type="GO" id="GO:0007059">
    <property type="term" value="P:chromosome segregation"/>
    <property type="evidence" value="ECO:0007669"/>
    <property type="project" value="UniProtKB-KW"/>
</dbReference>
<evidence type="ECO:0000256" key="3">
    <source>
        <dbReference type="ARBA" id="ARBA00022829"/>
    </source>
</evidence>
<dbReference type="InterPro" id="IPR050336">
    <property type="entry name" value="Chromosome_partition/occlusion"/>
</dbReference>
<protein>
    <recommendedName>
        <fullName evidence="2">Probable chromosome-partitioning protein ParB</fullName>
    </recommendedName>
</protein>
<dbReference type="SUPFAM" id="SSF110849">
    <property type="entry name" value="ParB/Sulfiredoxin"/>
    <property type="match status" value="1"/>
</dbReference>
<dbReference type="Pfam" id="PF17762">
    <property type="entry name" value="HTH_ParB"/>
    <property type="match status" value="1"/>
</dbReference>
<dbReference type="Pfam" id="PF23552">
    <property type="entry name" value="ParB_C"/>
    <property type="match status" value="1"/>
</dbReference>
<organism evidence="8 9">
    <name type="scientific">Spongiibacter pelagi</name>
    <dbReference type="NCBI Taxonomy" id="2760804"/>
    <lineage>
        <taxon>Bacteria</taxon>
        <taxon>Pseudomonadati</taxon>
        <taxon>Pseudomonadota</taxon>
        <taxon>Gammaproteobacteria</taxon>
        <taxon>Cellvibrionales</taxon>
        <taxon>Spongiibacteraceae</taxon>
        <taxon>Spongiibacter</taxon>
    </lineage>
</organism>
<evidence type="ECO:0000313" key="8">
    <source>
        <dbReference type="EMBL" id="MBD2857610.1"/>
    </source>
</evidence>
<dbReference type="GO" id="GO:0003677">
    <property type="term" value="F:DNA binding"/>
    <property type="evidence" value="ECO:0007669"/>
    <property type="project" value="UniProtKB-KW"/>
</dbReference>
<dbReference type="Gene3D" id="3.90.1530.30">
    <property type="match status" value="1"/>
</dbReference>
<evidence type="ECO:0000256" key="6">
    <source>
        <dbReference type="SAM" id="MobiDB-lite"/>
    </source>
</evidence>
<sequence length="312" mass="34024">MVKKRGLGRGLDALLGASAAPVAVAPQTELTSTPSSLAAAPTHSEGDDKGPTDGSLRNLPIEFLQRGKYQPRRDMQQQGLEELAESIRSQGIMQPIVVRQVSADRYEIIAGERRWRASQLAGLDTVPTLIREVPDETAAAMALIENLQREDLNPMEESLAMVRLQKEFELTHAEIASLVGKSRSTITNLMRLTALREDVQKLLENGDIEMGHARCLLGLPLEQQSAAAASVVSRGLSVRQTEAMVRRMLEEDKSTANAVPAKLDPDIKQLQDRLSDTLGAAVQIQHSAKGKGKLTINYSSLDELDGILNHIK</sequence>
<dbReference type="Proteomes" id="UP000610558">
    <property type="component" value="Unassembled WGS sequence"/>
</dbReference>
<dbReference type="SMART" id="SM00470">
    <property type="entry name" value="ParB"/>
    <property type="match status" value="1"/>
</dbReference>
<evidence type="ECO:0000259" key="7">
    <source>
        <dbReference type="SMART" id="SM00470"/>
    </source>
</evidence>
<evidence type="ECO:0000256" key="5">
    <source>
        <dbReference type="ARBA" id="ARBA00025472"/>
    </source>
</evidence>
<comment type="similarity">
    <text evidence="1">Belongs to the ParB family.</text>
</comment>
<evidence type="ECO:0000313" key="9">
    <source>
        <dbReference type="Proteomes" id="UP000610558"/>
    </source>
</evidence>
<name>A0A927BXZ0_9GAMM</name>
<accession>A0A927BXZ0</accession>
<dbReference type="EMBL" id="JACXLD010000001">
    <property type="protein sequence ID" value="MBD2857610.1"/>
    <property type="molecule type" value="Genomic_DNA"/>
</dbReference>
<dbReference type="NCBIfam" id="TIGR00180">
    <property type="entry name" value="parB_part"/>
    <property type="match status" value="1"/>
</dbReference>
<feature type="domain" description="ParB-like N-terminal" evidence="7">
    <location>
        <begin position="57"/>
        <end position="147"/>
    </location>
</feature>
<evidence type="ECO:0000256" key="1">
    <source>
        <dbReference type="ARBA" id="ARBA00006295"/>
    </source>
</evidence>
<dbReference type="RefSeq" id="WP_190761840.1">
    <property type="nucleotide sequence ID" value="NZ_JACXLD010000001.1"/>
</dbReference>
<comment type="caution">
    <text evidence="8">The sequence shown here is derived from an EMBL/GenBank/DDBJ whole genome shotgun (WGS) entry which is preliminary data.</text>
</comment>
<dbReference type="PANTHER" id="PTHR33375">
    <property type="entry name" value="CHROMOSOME-PARTITIONING PROTEIN PARB-RELATED"/>
    <property type="match status" value="1"/>
</dbReference>
<dbReference type="AlphaFoldDB" id="A0A927BXZ0"/>
<proteinExistence type="inferred from homology"/>
<keyword evidence="4" id="KW-0238">DNA-binding</keyword>
<keyword evidence="3" id="KW-0159">Chromosome partition</keyword>
<dbReference type="Pfam" id="PF02195">
    <property type="entry name" value="ParB_N"/>
    <property type="match status" value="1"/>
</dbReference>
<evidence type="ECO:0000256" key="2">
    <source>
        <dbReference type="ARBA" id="ARBA00022372"/>
    </source>
</evidence>
<dbReference type="GO" id="GO:0005694">
    <property type="term" value="C:chromosome"/>
    <property type="evidence" value="ECO:0007669"/>
    <property type="project" value="TreeGrafter"/>
</dbReference>
<feature type="region of interest" description="Disordered" evidence="6">
    <location>
        <begin position="26"/>
        <end position="57"/>
    </location>
</feature>